<dbReference type="SUPFAM" id="SSF55347">
    <property type="entry name" value="Glyceraldehyde-3-phosphate dehydrogenase-like, C-terminal domain"/>
    <property type="match status" value="1"/>
</dbReference>
<dbReference type="PRINTS" id="PR00119">
    <property type="entry name" value="CATATPASE"/>
</dbReference>
<dbReference type="InterPro" id="IPR044492">
    <property type="entry name" value="P_typ_ATPase_HD_dom"/>
</dbReference>
<dbReference type="InterPro" id="IPR059000">
    <property type="entry name" value="ATPase_P-type_domA"/>
</dbReference>
<evidence type="ECO:0000259" key="30">
    <source>
        <dbReference type="SMART" id="SM00846"/>
    </source>
</evidence>
<evidence type="ECO:0000256" key="6">
    <source>
        <dbReference type="ARBA" id="ARBA00013119"/>
    </source>
</evidence>
<evidence type="ECO:0000256" key="9">
    <source>
        <dbReference type="ARBA" id="ARBA00022538"/>
    </source>
</evidence>
<dbReference type="InterPro" id="IPR001757">
    <property type="entry name" value="P_typ_ATPase"/>
</dbReference>
<evidence type="ECO:0000256" key="2">
    <source>
        <dbReference type="ARBA" id="ARBA00004869"/>
    </source>
</evidence>
<dbReference type="FunFam" id="3.30.360.10:FF:000001">
    <property type="entry name" value="Glyceraldehyde-3-phosphate dehydrogenase"/>
    <property type="match status" value="1"/>
</dbReference>
<dbReference type="Pfam" id="PF13246">
    <property type="entry name" value="Cation_ATPase"/>
    <property type="match status" value="1"/>
</dbReference>
<feature type="transmembrane region" description="Helical" evidence="28">
    <location>
        <begin position="132"/>
        <end position="152"/>
    </location>
</feature>
<dbReference type="GO" id="GO:0005524">
    <property type="term" value="F:ATP binding"/>
    <property type="evidence" value="ECO:0007669"/>
    <property type="project" value="UniProtKB-KW"/>
</dbReference>
<keyword evidence="15" id="KW-0067">ATP-binding</keyword>
<dbReference type="InterPro" id="IPR020830">
    <property type="entry name" value="GlycerAld_3-P_DH_AS"/>
</dbReference>
<dbReference type="GO" id="GO:0006096">
    <property type="term" value="P:glycolytic process"/>
    <property type="evidence" value="ECO:0007669"/>
    <property type="project" value="UniProtKB-KW"/>
</dbReference>
<dbReference type="NCBIfam" id="TIGR01494">
    <property type="entry name" value="ATPase_P-type"/>
    <property type="match status" value="2"/>
</dbReference>
<dbReference type="PANTHER" id="PTHR43294:SF10">
    <property type="entry name" value="POTASSIUM-TRANSPORTING ATPASE ALPHA CHAIN 1"/>
    <property type="match status" value="1"/>
</dbReference>
<dbReference type="SMART" id="SM00846">
    <property type="entry name" value="Gp_dh_N"/>
    <property type="match status" value="1"/>
</dbReference>
<keyword evidence="16" id="KW-0460">Magnesium</keyword>
<dbReference type="SUPFAM" id="SSF56784">
    <property type="entry name" value="HAD-like"/>
    <property type="match status" value="1"/>
</dbReference>
<dbReference type="PROSITE" id="PS00071">
    <property type="entry name" value="GAPDH"/>
    <property type="match status" value="1"/>
</dbReference>
<dbReference type="CDD" id="cd05214">
    <property type="entry name" value="GAPDH_I_N"/>
    <property type="match status" value="1"/>
</dbReference>
<evidence type="ECO:0000256" key="3">
    <source>
        <dbReference type="ARBA" id="ARBA00006934"/>
    </source>
</evidence>
<dbReference type="EC" id="1.2.1.12" evidence="6"/>
<dbReference type="InterPro" id="IPR006068">
    <property type="entry name" value="ATPase_P-typ_cation-transptr_C"/>
</dbReference>
<evidence type="ECO:0000256" key="15">
    <source>
        <dbReference type="ARBA" id="ARBA00022840"/>
    </source>
</evidence>
<evidence type="ECO:0000256" key="5">
    <source>
        <dbReference type="ARBA" id="ARBA00012803"/>
    </source>
</evidence>
<dbReference type="EMBL" id="JBHFQA010000017">
    <property type="protein sequence ID" value="KAL2084467.1"/>
    <property type="molecule type" value="Genomic_DNA"/>
</dbReference>
<dbReference type="FunFam" id="1.20.1110.10:FF:000079">
    <property type="entry name" value="Sodium/potassium-transporting ATPase subunit alpha"/>
    <property type="match status" value="1"/>
</dbReference>
<dbReference type="Proteomes" id="UP001591681">
    <property type="component" value="Unassembled WGS sequence"/>
</dbReference>
<dbReference type="EC" id="7.2.2.19" evidence="5"/>
<evidence type="ECO:0000313" key="31">
    <source>
        <dbReference type="EMBL" id="KAL2084467.1"/>
    </source>
</evidence>
<comment type="similarity">
    <text evidence="4">Belongs to the glyceraldehyde-3-phosphate dehydrogenase family.</text>
</comment>
<dbReference type="Pfam" id="PF00122">
    <property type="entry name" value="E1-E2_ATPase"/>
    <property type="match status" value="1"/>
</dbReference>
<evidence type="ECO:0000256" key="14">
    <source>
        <dbReference type="ARBA" id="ARBA00022781"/>
    </source>
</evidence>
<dbReference type="SUPFAM" id="SSF81660">
    <property type="entry name" value="Metal cation-transporting ATPase, ATP-binding domain N"/>
    <property type="match status" value="1"/>
</dbReference>
<dbReference type="Gene3D" id="1.20.1110.10">
    <property type="entry name" value="Calcium-transporting ATPase, transmembrane domain"/>
    <property type="match status" value="1"/>
</dbReference>
<dbReference type="SFLD" id="SFLDG00002">
    <property type="entry name" value="C1.7:_P-type_atpase_like"/>
    <property type="match status" value="1"/>
</dbReference>
<keyword evidence="8" id="KW-0813">Transport</keyword>
<dbReference type="Gene3D" id="2.70.150.10">
    <property type="entry name" value="Calcium-transporting ATPase, cytoplasmic transduction domain A"/>
    <property type="match status" value="1"/>
</dbReference>
<dbReference type="FunFam" id="3.40.50.1000:FF:000001">
    <property type="entry name" value="Phospholipid-transporting ATPase IC"/>
    <property type="match status" value="1"/>
</dbReference>
<keyword evidence="20" id="KW-0560">Oxidoreductase</keyword>
<dbReference type="FunFam" id="3.40.50.720:FF:000020">
    <property type="entry name" value="Glyceraldehyde-3-phosphate dehydrogenase"/>
    <property type="match status" value="1"/>
</dbReference>
<feature type="transmembrane region" description="Helical" evidence="28">
    <location>
        <begin position="793"/>
        <end position="813"/>
    </location>
</feature>
<feature type="domain" description="Glyceraldehyde 3-phosphate dehydrogenase NAD(P) binding" evidence="30">
    <location>
        <begin position="1079"/>
        <end position="1227"/>
    </location>
</feature>
<dbReference type="InterPro" id="IPR008250">
    <property type="entry name" value="ATPase_P-typ_transduc_dom_A_sf"/>
</dbReference>
<dbReference type="InterPro" id="IPR006424">
    <property type="entry name" value="Glyceraldehyde-3-P_DH_1"/>
</dbReference>
<keyword evidence="22" id="KW-0406">Ion transport</keyword>
<sequence length="1465" mass="161460">MSKQDSYSMFVEMDNKGGDMDVKIKKKKVKKKEKLANMKKEMDIDDHEISIEELEMKYTTSITKGLTTTFAQQVLERDGPNELKPPKGTPEYVKFARQLAGGLQCLMWVAAVICFIAFGIELGKGEPSCYDDLYLAITLISVVVVTGCFGYYQEFKSTNIIASFKNLVPQQAVVIRDGQKNQINANMLVVGDLVEIKGGDRVPADIRIITAQACKVDNSSLTGESEPQTRSPECTHESPLETRNIAFFSTTCLEGVATGVIINTGDNTIIGRIASLASGVGNEKTPIAIEIEHFVDIIAGLAIFFGATFFVVAMFIGYAFLEATIFFMAIVVAYVPEGLLATVTVCLSLTAKRLARKNCVVKNLEAVETLGSTSVICSDKTGTLTQNRMTVAHLWFDNMIHAADTTEDQSGQSFDQSSETWRALARVAGLCNRATFKPNQETVPIPKRIVVGDASETALLKFTELTIGNITDYRARFKKVCEVPFNSTNKFQLSIHELDDPLDLRYLLVMKGAPERILERCSTILIKGQELPLDEQWKEAFQTAYMDLGGLGERVLGFCHLYLNEKEYPRGFSFDADEMNFTTSGLCFAGLISMIDPPRATVPDAVMKCRTAGIRVVMVTGDHPITAKAIAANVGIISEGSETVEDIAARLRIPVEQVNKREARACVINGGQLKEMSDEELDEALRNHPEMVFARTSPQQKLIIVESCQRLGSIVAVTGDGVNDSPALKKADIGIAMGIAGSDAAKNAADMILLDDNFASIVTGVEQGRLIFDNLKKSIAYTLTKNIPELTPYLIYITVSVPLPLGCITILFIELATDIFPSVSLAYEKAESDIMHLKPRNPRKDRLVNEALAVYSYFQIGAIQSFAGFTDYFTAMAQEGWYPLLCVGLRSQWEDVHLQDLQDSYGQEWTFSQRLYQEYTCYTVFFVSIEICQISDVLIRKTRRLSVFQQGFFRNKVLVSAIVFQLCLGNLLCYCPGMPNIFNFMPIRVQWWFVPLPYGILIFVYDEIRKLGVRRHPGSWWDQDIQSTIHSLNSSYGSRDHPLVPCLISPVCASEQTLQHLVVRTTRTTTPSKSIMPELCVGINGFGRIGRLVLRACMEKGIKVTAINDPFIDLQYMVYMFKYDSTHGRYKGEVQQEGGKLVVDGQSISVFQCMKPAEIPWGNAGAEYVVESTGVFLSIEKASAHIQGGAKRVVVSAPSPDAPMFVMGVNEDKYDPSSMTIVSNASCTTNCLAPLAKVIHDNFGIEEALMTTVHAYTATQKTVDGPSAKAWRDGRGAHQNIIPASTGAAKAVGKVIPELNGKLTGMAFRVPVADVSVVDLTCRLSRPASYADIKESVKKAAHGPMKGILGYTEDSVVSSDFVGDTHSSIFDAGAGISLNDNFVKLISWYDNEYGYSNRVADLLLYMHTKEYDNEYGYSNRVADLLLYMHTKDVGPTWDTSTSASRSASCSPASDTSESLVLPIHT</sequence>
<dbReference type="InterPro" id="IPR023214">
    <property type="entry name" value="HAD_sf"/>
</dbReference>
<evidence type="ECO:0000256" key="7">
    <source>
        <dbReference type="ARBA" id="ARBA00022094"/>
    </source>
</evidence>
<evidence type="ECO:0000256" key="8">
    <source>
        <dbReference type="ARBA" id="ARBA00022448"/>
    </source>
</evidence>
<evidence type="ECO:0000313" key="32">
    <source>
        <dbReference type="Proteomes" id="UP001591681"/>
    </source>
</evidence>
<dbReference type="Gene3D" id="3.40.50.1000">
    <property type="entry name" value="HAD superfamily/HAD-like"/>
    <property type="match status" value="1"/>
</dbReference>
<dbReference type="FunFam" id="3.40.50.1000:FF:000004">
    <property type="entry name" value="Sodium/potassium-transporting ATPase subunit alpha"/>
    <property type="match status" value="1"/>
</dbReference>
<keyword evidence="18" id="KW-1278">Translocase</keyword>
<dbReference type="SUPFAM" id="SSF51735">
    <property type="entry name" value="NAD(P)-binding Rossmann-fold domains"/>
    <property type="match status" value="1"/>
</dbReference>
<dbReference type="PROSITE" id="PS00154">
    <property type="entry name" value="ATPASE_E1_E2"/>
    <property type="match status" value="1"/>
</dbReference>
<evidence type="ECO:0000256" key="25">
    <source>
        <dbReference type="ARBA" id="ARBA00029571"/>
    </source>
</evidence>
<proteinExistence type="inferred from homology"/>
<keyword evidence="23 28" id="KW-0472">Membrane</keyword>
<comment type="subcellular location">
    <subcellularLocation>
        <location evidence="1">Membrane</location>
        <topology evidence="1">Multi-pass membrane protein</topology>
    </subcellularLocation>
</comment>
<keyword evidence="11 28" id="KW-0812">Transmembrane</keyword>
<dbReference type="GO" id="GO:0016020">
    <property type="term" value="C:membrane"/>
    <property type="evidence" value="ECO:0007669"/>
    <property type="project" value="UniProtKB-SubCell"/>
</dbReference>
<dbReference type="InterPro" id="IPR020829">
    <property type="entry name" value="GlycerAld_3-P_DH_cat"/>
</dbReference>
<feature type="transmembrane region" description="Helical" evidence="28">
    <location>
        <begin position="99"/>
        <end position="120"/>
    </location>
</feature>
<evidence type="ECO:0000256" key="18">
    <source>
        <dbReference type="ARBA" id="ARBA00022967"/>
    </source>
</evidence>
<dbReference type="PANTHER" id="PTHR43294">
    <property type="entry name" value="SODIUM/POTASSIUM-TRANSPORTING ATPASE SUBUNIT ALPHA"/>
    <property type="match status" value="1"/>
</dbReference>
<dbReference type="FunFam" id="2.70.150.10:FF:000003">
    <property type="entry name" value="Sodium/potassium-transporting ATPase subunit alpha"/>
    <property type="match status" value="1"/>
</dbReference>
<dbReference type="InterPro" id="IPR020828">
    <property type="entry name" value="GlycerAld_3-P_DH_NAD(P)-bd"/>
</dbReference>
<protein>
    <recommendedName>
        <fullName evidence="7">Potassium-transporting ATPase alpha chain 1</fullName>
        <ecNumber evidence="6">1.2.1.12</ecNumber>
        <ecNumber evidence="5">7.2.2.19</ecNumber>
    </recommendedName>
    <alternativeName>
        <fullName evidence="25">Gastric H(+)/K(+) ATPase subunit alpha</fullName>
    </alternativeName>
    <alternativeName>
        <fullName evidence="26">Proton pump</fullName>
    </alternativeName>
</protein>
<gene>
    <name evidence="31" type="ORF">ACEWY4_019985</name>
</gene>
<organism evidence="31 32">
    <name type="scientific">Coilia grayii</name>
    <name type="common">Gray's grenadier anchovy</name>
    <dbReference type="NCBI Taxonomy" id="363190"/>
    <lineage>
        <taxon>Eukaryota</taxon>
        <taxon>Metazoa</taxon>
        <taxon>Chordata</taxon>
        <taxon>Craniata</taxon>
        <taxon>Vertebrata</taxon>
        <taxon>Euteleostomi</taxon>
        <taxon>Actinopterygii</taxon>
        <taxon>Neopterygii</taxon>
        <taxon>Teleostei</taxon>
        <taxon>Clupei</taxon>
        <taxon>Clupeiformes</taxon>
        <taxon>Clupeoidei</taxon>
        <taxon>Engraulidae</taxon>
        <taxon>Coilinae</taxon>
        <taxon>Coilia</taxon>
    </lineage>
</organism>
<dbReference type="Pfam" id="PF00689">
    <property type="entry name" value="Cation_ATPase_C"/>
    <property type="match status" value="1"/>
</dbReference>
<keyword evidence="9" id="KW-0633">Potassium transport</keyword>
<evidence type="ECO:0000256" key="28">
    <source>
        <dbReference type="SAM" id="Phobius"/>
    </source>
</evidence>
<dbReference type="Pfam" id="PF02800">
    <property type="entry name" value="Gp_dh_C"/>
    <property type="match status" value="1"/>
</dbReference>
<dbReference type="PRINTS" id="PR00121">
    <property type="entry name" value="NAKATPASE"/>
</dbReference>
<dbReference type="InterPro" id="IPR018303">
    <property type="entry name" value="ATPase_P-typ_P_site"/>
</dbReference>
<keyword evidence="21" id="KW-0520">NAD</keyword>
<keyword evidence="10" id="KW-0597">Phosphoprotein</keyword>
<feature type="region of interest" description="Disordered" evidence="27">
    <location>
        <begin position="1440"/>
        <end position="1465"/>
    </location>
</feature>
<dbReference type="InterPro" id="IPR023298">
    <property type="entry name" value="ATPase_P-typ_TM_dom_sf"/>
</dbReference>
<evidence type="ECO:0000256" key="12">
    <source>
        <dbReference type="ARBA" id="ARBA00022723"/>
    </source>
</evidence>
<feature type="transmembrane region" description="Helical" evidence="28">
    <location>
        <begin position="325"/>
        <end position="347"/>
    </location>
</feature>
<dbReference type="CDD" id="cd02608">
    <property type="entry name" value="P-type_ATPase_Na-K_like"/>
    <property type="match status" value="1"/>
</dbReference>
<evidence type="ECO:0000256" key="23">
    <source>
        <dbReference type="ARBA" id="ARBA00023136"/>
    </source>
</evidence>
<feature type="domain" description="Cation-transporting P-type ATPase N-terminal" evidence="29">
    <location>
        <begin position="45"/>
        <end position="119"/>
    </location>
</feature>
<dbReference type="InterPro" id="IPR023299">
    <property type="entry name" value="ATPase_P-typ_cyto_dom_N"/>
</dbReference>
<keyword evidence="17" id="KW-0630">Potassium</keyword>
<dbReference type="GO" id="GO:0046872">
    <property type="term" value="F:metal ion binding"/>
    <property type="evidence" value="ECO:0007669"/>
    <property type="project" value="UniProtKB-KW"/>
</dbReference>
<comment type="pathway">
    <text evidence="2">Carbohydrate degradation; glycolysis; pyruvate from D-glyceraldehyde 3-phosphate: step 1/5.</text>
</comment>
<evidence type="ECO:0000256" key="13">
    <source>
        <dbReference type="ARBA" id="ARBA00022741"/>
    </source>
</evidence>
<dbReference type="SUPFAM" id="SSF81653">
    <property type="entry name" value="Calcium ATPase, transduction domain A"/>
    <property type="match status" value="1"/>
</dbReference>
<dbReference type="InterPro" id="IPR036291">
    <property type="entry name" value="NAD(P)-bd_dom_sf"/>
</dbReference>
<dbReference type="SFLD" id="SFLDS00003">
    <property type="entry name" value="Haloacid_Dehalogenase"/>
    <property type="match status" value="1"/>
</dbReference>
<dbReference type="Pfam" id="PF00044">
    <property type="entry name" value="Gp_dh_N"/>
    <property type="match status" value="1"/>
</dbReference>
<keyword evidence="24" id="KW-0324">Glycolysis</keyword>
<evidence type="ECO:0000256" key="26">
    <source>
        <dbReference type="ARBA" id="ARBA00031813"/>
    </source>
</evidence>
<dbReference type="FunFam" id="1.20.1110.10:FF:000095">
    <property type="entry name" value="Sodium/potassium-transporting ATPase subunit alpha-1"/>
    <property type="match status" value="1"/>
</dbReference>
<keyword evidence="14" id="KW-0375">Hydrogen ion transport</keyword>
<dbReference type="FunFam" id="3.40.1110.10:FF:000001">
    <property type="entry name" value="Sodium/potassium-transporting ATPase subunit alpha"/>
    <property type="match status" value="1"/>
</dbReference>
<accession>A0ABD1JBC5</accession>
<dbReference type="SMART" id="SM00831">
    <property type="entry name" value="Cation_ATPase_N"/>
    <property type="match status" value="1"/>
</dbReference>
<dbReference type="InterPro" id="IPR036412">
    <property type="entry name" value="HAD-like_sf"/>
</dbReference>
<evidence type="ECO:0000256" key="19">
    <source>
        <dbReference type="ARBA" id="ARBA00022989"/>
    </source>
</evidence>
<feature type="compositionally biased region" description="Low complexity" evidence="27">
    <location>
        <begin position="1440"/>
        <end position="1458"/>
    </location>
</feature>
<comment type="similarity">
    <text evidence="3">Belongs to the cation transport ATPase (P-type) (TC 3.A.3) family. Type IIC subfamily.</text>
</comment>
<dbReference type="Gene3D" id="3.40.1110.10">
    <property type="entry name" value="Calcium-transporting ATPase, cytoplasmic domain N"/>
    <property type="match status" value="1"/>
</dbReference>
<dbReference type="NCBIfam" id="TIGR01106">
    <property type="entry name" value="ATPase-IIC_X-K"/>
    <property type="match status" value="1"/>
</dbReference>
<evidence type="ECO:0000256" key="10">
    <source>
        <dbReference type="ARBA" id="ARBA00022553"/>
    </source>
</evidence>
<dbReference type="GO" id="GO:0004365">
    <property type="term" value="F:glyceraldehyde-3-phosphate dehydrogenase (NAD+) (phosphorylating) activity"/>
    <property type="evidence" value="ECO:0007669"/>
    <property type="project" value="UniProtKB-EC"/>
</dbReference>
<evidence type="ECO:0000259" key="29">
    <source>
        <dbReference type="SMART" id="SM00831"/>
    </source>
</evidence>
<evidence type="ECO:0000256" key="4">
    <source>
        <dbReference type="ARBA" id="ARBA00007406"/>
    </source>
</evidence>
<reference evidence="31 32" key="1">
    <citation type="submission" date="2024-09" db="EMBL/GenBank/DDBJ databases">
        <title>A chromosome-level genome assembly of Gray's grenadier anchovy, Coilia grayii.</title>
        <authorList>
            <person name="Fu Z."/>
        </authorList>
    </citation>
    <scope>NUCLEOTIDE SEQUENCE [LARGE SCALE GENOMIC DNA]</scope>
    <source>
        <strain evidence="31">G4</strain>
        <tissue evidence="31">Muscle</tissue>
    </source>
</reference>
<feature type="transmembrane region" description="Helical" evidence="28">
    <location>
        <begin position="294"/>
        <end position="319"/>
    </location>
</feature>
<dbReference type="SFLD" id="SFLDF00027">
    <property type="entry name" value="p-type_atpase"/>
    <property type="match status" value="1"/>
</dbReference>
<comment type="caution">
    <text evidence="31">The sequence shown here is derived from an EMBL/GenBank/DDBJ whole genome shotgun (WGS) entry which is preliminary data.</text>
</comment>
<dbReference type="Gene3D" id="3.30.360.10">
    <property type="entry name" value="Dihydrodipicolinate Reductase, domain 2"/>
    <property type="match status" value="1"/>
</dbReference>
<name>A0ABD1JBC5_9TELE</name>
<evidence type="ECO:0000256" key="17">
    <source>
        <dbReference type="ARBA" id="ARBA00022958"/>
    </source>
</evidence>
<evidence type="ECO:0000256" key="16">
    <source>
        <dbReference type="ARBA" id="ARBA00022842"/>
    </source>
</evidence>
<evidence type="ECO:0000256" key="11">
    <source>
        <dbReference type="ARBA" id="ARBA00022692"/>
    </source>
</evidence>
<evidence type="ECO:0000256" key="22">
    <source>
        <dbReference type="ARBA" id="ARBA00023065"/>
    </source>
</evidence>
<keyword evidence="19 28" id="KW-1133">Transmembrane helix</keyword>
<dbReference type="SUPFAM" id="SSF81665">
    <property type="entry name" value="Calcium ATPase, transmembrane domain M"/>
    <property type="match status" value="1"/>
</dbReference>
<keyword evidence="32" id="KW-1185">Reference proteome</keyword>
<dbReference type="CDD" id="cd18126">
    <property type="entry name" value="GAPDH_I_C"/>
    <property type="match status" value="1"/>
</dbReference>
<keyword evidence="12" id="KW-0479">Metal-binding</keyword>
<evidence type="ECO:0000256" key="1">
    <source>
        <dbReference type="ARBA" id="ARBA00004141"/>
    </source>
</evidence>
<dbReference type="Pfam" id="PF00690">
    <property type="entry name" value="Cation_ATPase_N"/>
    <property type="match status" value="1"/>
</dbReference>
<dbReference type="InterPro" id="IPR004014">
    <property type="entry name" value="ATPase_P-typ_cation-transptr_N"/>
</dbReference>
<dbReference type="NCBIfam" id="TIGR01534">
    <property type="entry name" value="GAPDH-I"/>
    <property type="match status" value="1"/>
</dbReference>
<dbReference type="InterPro" id="IPR005775">
    <property type="entry name" value="P-type_ATPase_IIC"/>
</dbReference>
<evidence type="ECO:0000256" key="24">
    <source>
        <dbReference type="ARBA" id="ARBA00023152"/>
    </source>
</evidence>
<keyword evidence="13" id="KW-0547">Nucleotide-binding</keyword>
<evidence type="ECO:0000256" key="27">
    <source>
        <dbReference type="SAM" id="MobiDB-lite"/>
    </source>
</evidence>
<dbReference type="GO" id="GO:0008900">
    <property type="term" value="F:P-type potassium:proton transporter activity"/>
    <property type="evidence" value="ECO:0007669"/>
    <property type="project" value="UniProtKB-EC"/>
</dbReference>
<dbReference type="Gene3D" id="3.40.50.720">
    <property type="entry name" value="NAD(P)-binding Rossmann-like Domain"/>
    <property type="match status" value="1"/>
</dbReference>
<dbReference type="InterPro" id="IPR050510">
    <property type="entry name" value="Cation_transp_ATPase_P-type"/>
</dbReference>
<evidence type="ECO:0000256" key="21">
    <source>
        <dbReference type="ARBA" id="ARBA00023027"/>
    </source>
</evidence>
<evidence type="ECO:0000256" key="20">
    <source>
        <dbReference type="ARBA" id="ARBA00023002"/>
    </source>
</evidence>